<gene>
    <name evidence="1" type="ORF">LCGC14_3083530</name>
</gene>
<comment type="caution">
    <text evidence="1">The sequence shown here is derived from an EMBL/GenBank/DDBJ whole genome shotgun (WGS) entry which is preliminary data.</text>
</comment>
<evidence type="ECO:0000313" key="1">
    <source>
        <dbReference type="EMBL" id="KKK54555.1"/>
    </source>
</evidence>
<protein>
    <submittedName>
        <fullName evidence="1">Uncharacterized protein</fullName>
    </submittedName>
</protein>
<sequence>MTHENQKRIEAILIIEDFASRSMPPLLWEKWKDCEEHLRRKIGENQSRHDRGSSDPC</sequence>
<accession>A0A0F8X173</accession>
<dbReference type="EMBL" id="LAZR01065937">
    <property type="protein sequence ID" value="KKK54555.1"/>
    <property type="molecule type" value="Genomic_DNA"/>
</dbReference>
<organism evidence="1">
    <name type="scientific">marine sediment metagenome</name>
    <dbReference type="NCBI Taxonomy" id="412755"/>
    <lineage>
        <taxon>unclassified sequences</taxon>
        <taxon>metagenomes</taxon>
        <taxon>ecological metagenomes</taxon>
    </lineage>
</organism>
<dbReference type="AlphaFoldDB" id="A0A0F8X173"/>
<reference evidence="1" key="1">
    <citation type="journal article" date="2015" name="Nature">
        <title>Complex archaea that bridge the gap between prokaryotes and eukaryotes.</title>
        <authorList>
            <person name="Spang A."/>
            <person name="Saw J.H."/>
            <person name="Jorgensen S.L."/>
            <person name="Zaremba-Niedzwiedzka K."/>
            <person name="Martijn J."/>
            <person name="Lind A.E."/>
            <person name="van Eijk R."/>
            <person name="Schleper C."/>
            <person name="Guy L."/>
            <person name="Ettema T.J."/>
        </authorList>
    </citation>
    <scope>NUCLEOTIDE SEQUENCE</scope>
</reference>
<proteinExistence type="predicted"/>
<name>A0A0F8X173_9ZZZZ</name>